<dbReference type="EMBL" id="CAFZ01000086">
    <property type="protein sequence ID" value="CCA70548.1"/>
    <property type="molecule type" value="Genomic_DNA"/>
</dbReference>
<comment type="caution">
    <text evidence="4">The sequence shown here is derived from an EMBL/GenBank/DDBJ whole genome shotgun (WGS) entry which is preliminary data.</text>
</comment>
<name>G4TGV3_SERID</name>
<accession>G4TGV3</accession>
<dbReference type="SUPFAM" id="SSF144284">
    <property type="entry name" value="Sec2 N-terminal region"/>
    <property type="match status" value="1"/>
</dbReference>
<dbReference type="GO" id="GO:0051286">
    <property type="term" value="C:cell tip"/>
    <property type="evidence" value="ECO:0007669"/>
    <property type="project" value="TreeGrafter"/>
</dbReference>
<sequence length="454" mass="48560">MSAHNEAALDDGHHASVSTQDKPSVSLVTNDAPASAKLAVAPLQDGGQVDSQQKESASINENPIAAAAADRERAIKVWQSLETEDDVKDALGRMIGRVEELASMLRNSLKAQTELENTLTVTRSNLALALSNTEMLEEALKKDAAGRRPDVGWARSSSPMPGTFPSTSSPSSGTAHTPIPKTGFFKFLRGETGGNAATSPVPHHVHNISTSSARLHTPNSSIDSPTAPSPVNTRGPSGLTSPSMPSLHSGNGAGTGSRGSSKREEELAQALQRERASTSKAVQEKQKLEEELESLSQALFEEANRMVATERQQRAQIEEELQNVRQEREALKGALKIVEGENAVLRTGGTLPISTQVHEEAMQKDRPRALTINTVKSIDKEDGNLVIDLSQTPSTSGINAPDTVGHDSIASPVETRNSRKLQSVEDPPKQSTTKPAVREFEYTHTMRGGLSFGI</sequence>
<reference evidence="4 5" key="1">
    <citation type="journal article" date="2011" name="PLoS Pathog.">
        <title>Endophytic Life Strategies Decoded by Genome and Transcriptome Analyses of the Mutualistic Root Symbiont Piriformospora indica.</title>
        <authorList>
            <person name="Zuccaro A."/>
            <person name="Lahrmann U."/>
            <person name="Guldener U."/>
            <person name="Langen G."/>
            <person name="Pfiffi S."/>
            <person name="Biedenkopf D."/>
            <person name="Wong P."/>
            <person name="Samans B."/>
            <person name="Grimm C."/>
            <person name="Basiewicz M."/>
            <person name="Murat C."/>
            <person name="Martin F."/>
            <person name="Kogel K.H."/>
        </authorList>
    </citation>
    <scope>NUCLEOTIDE SEQUENCE [LARGE SCALE GENOMIC DNA]</scope>
    <source>
        <strain evidence="4 5">DSM 11827</strain>
    </source>
</reference>
<dbReference type="Pfam" id="PF06428">
    <property type="entry name" value="Sec2p"/>
    <property type="match status" value="1"/>
</dbReference>
<feature type="compositionally biased region" description="Low complexity" evidence="2">
    <location>
        <begin position="156"/>
        <end position="174"/>
    </location>
</feature>
<dbReference type="PANTHER" id="PTHR14430:SF0">
    <property type="entry name" value="SEC2P DOMAIN-CONTAINING PROTEIN"/>
    <property type="match status" value="1"/>
</dbReference>
<evidence type="ECO:0000259" key="3">
    <source>
        <dbReference type="Pfam" id="PF06428"/>
    </source>
</evidence>
<dbReference type="AlphaFoldDB" id="G4TGV3"/>
<dbReference type="Proteomes" id="UP000007148">
    <property type="component" value="Unassembled WGS sequence"/>
</dbReference>
<dbReference type="InterPro" id="IPR040351">
    <property type="entry name" value="RAB3IL/RAB3IP/Sec2"/>
</dbReference>
<dbReference type="eggNOG" id="ENOG502SCHV">
    <property type="taxonomic scope" value="Eukaryota"/>
</dbReference>
<dbReference type="InParanoid" id="G4TGV3"/>
<dbReference type="Gene3D" id="6.10.140.910">
    <property type="match status" value="1"/>
</dbReference>
<gene>
    <name evidence="4" type="ORF">PIIN_04485</name>
</gene>
<feature type="region of interest" description="Disordered" evidence="2">
    <location>
        <begin position="1"/>
        <end position="30"/>
    </location>
</feature>
<dbReference type="GO" id="GO:0005085">
    <property type="term" value="F:guanyl-nucleotide exchange factor activity"/>
    <property type="evidence" value="ECO:0007669"/>
    <property type="project" value="InterPro"/>
</dbReference>
<keyword evidence="1" id="KW-0175">Coiled coil</keyword>
<feature type="domain" description="GDP/GTP exchange factor Sec2 N-terminal" evidence="3">
    <location>
        <begin position="262"/>
        <end position="327"/>
    </location>
</feature>
<dbReference type="GO" id="GO:0070319">
    <property type="term" value="C:Golgi to plasma membrane transport vesicle"/>
    <property type="evidence" value="ECO:0007669"/>
    <property type="project" value="TreeGrafter"/>
</dbReference>
<dbReference type="PANTHER" id="PTHR14430">
    <property type="entry name" value="RABIN3-RELATED"/>
    <property type="match status" value="1"/>
</dbReference>
<organism evidence="4 5">
    <name type="scientific">Serendipita indica (strain DSM 11827)</name>
    <name type="common">Root endophyte fungus</name>
    <name type="synonym">Piriformospora indica</name>
    <dbReference type="NCBI Taxonomy" id="1109443"/>
    <lineage>
        <taxon>Eukaryota</taxon>
        <taxon>Fungi</taxon>
        <taxon>Dikarya</taxon>
        <taxon>Basidiomycota</taxon>
        <taxon>Agaricomycotina</taxon>
        <taxon>Agaricomycetes</taxon>
        <taxon>Sebacinales</taxon>
        <taxon>Serendipitaceae</taxon>
        <taxon>Serendipita</taxon>
    </lineage>
</organism>
<evidence type="ECO:0000256" key="2">
    <source>
        <dbReference type="SAM" id="MobiDB-lite"/>
    </source>
</evidence>
<keyword evidence="5" id="KW-1185">Reference proteome</keyword>
<feature type="compositionally biased region" description="Basic and acidic residues" evidence="2">
    <location>
        <begin position="261"/>
        <end position="285"/>
    </location>
</feature>
<feature type="compositionally biased region" description="Polar residues" evidence="2">
    <location>
        <begin position="207"/>
        <end position="249"/>
    </location>
</feature>
<dbReference type="GO" id="GO:0006887">
    <property type="term" value="P:exocytosis"/>
    <property type="evidence" value="ECO:0007669"/>
    <property type="project" value="TreeGrafter"/>
</dbReference>
<dbReference type="OrthoDB" id="5560525at2759"/>
<evidence type="ECO:0000313" key="5">
    <source>
        <dbReference type="Proteomes" id="UP000007148"/>
    </source>
</evidence>
<dbReference type="STRING" id="1109443.G4TGV3"/>
<feature type="region of interest" description="Disordered" evidence="2">
    <location>
        <begin position="143"/>
        <end position="285"/>
    </location>
</feature>
<feature type="compositionally biased region" description="Polar residues" evidence="2">
    <location>
        <begin position="16"/>
        <end position="29"/>
    </location>
</feature>
<evidence type="ECO:0000256" key="1">
    <source>
        <dbReference type="ARBA" id="ARBA00023054"/>
    </source>
</evidence>
<dbReference type="HOGENOM" id="CLU_602849_0_0_1"/>
<protein>
    <recommendedName>
        <fullName evidence="3">GDP/GTP exchange factor Sec2 N-terminal domain-containing protein</fullName>
    </recommendedName>
</protein>
<feature type="region of interest" description="Disordered" evidence="2">
    <location>
        <begin position="389"/>
        <end position="435"/>
    </location>
</feature>
<proteinExistence type="predicted"/>
<feature type="compositionally biased region" description="Polar residues" evidence="2">
    <location>
        <begin position="389"/>
        <end position="398"/>
    </location>
</feature>
<evidence type="ECO:0000313" key="4">
    <source>
        <dbReference type="EMBL" id="CCA70548.1"/>
    </source>
</evidence>
<dbReference type="InterPro" id="IPR009449">
    <property type="entry name" value="Sec2_N"/>
</dbReference>